<evidence type="ECO:0000313" key="3">
    <source>
        <dbReference type="EMBL" id="KAF5734511.1"/>
    </source>
</evidence>
<proteinExistence type="predicted"/>
<dbReference type="SUPFAM" id="SSF52833">
    <property type="entry name" value="Thioredoxin-like"/>
    <property type="match status" value="1"/>
</dbReference>
<gene>
    <name evidence="3" type="ORF">HS088_TW15G00002</name>
</gene>
<dbReference type="FunCoup" id="A0A7J7CKH2">
    <property type="interactions" value="894"/>
</dbReference>
<dbReference type="OrthoDB" id="2423701at2759"/>
<dbReference type="Gene3D" id="3.40.30.10">
    <property type="entry name" value="Glutaredoxin"/>
    <property type="match status" value="1"/>
</dbReference>
<organism evidence="3 4">
    <name type="scientific">Tripterygium wilfordii</name>
    <name type="common">Thunder God vine</name>
    <dbReference type="NCBI Taxonomy" id="458696"/>
    <lineage>
        <taxon>Eukaryota</taxon>
        <taxon>Viridiplantae</taxon>
        <taxon>Streptophyta</taxon>
        <taxon>Embryophyta</taxon>
        <taxon>Tracheophyta</taxon>
        <taxon>Spermatophyta</taxon>
        <taxon>Magnoliopsida</taxon>
        <taxon>eudicotyledons</taxon>
        <taxon>Gunneridae</taxon>
        <taxon>Pentapetalae</taxon>
        <taxon>rosids</taxon>
        <taxon>fabids</taxon>
        <taxon>Celastrales</taxon>
        <taxon>Celastraceae</taxon>
        <taxon>Tripterygium</taxon>
    </lineage>
</organism>
<dbReference type="InterPro" id="IPR019734">
    <property type="entry name" value="TPR_rpt"/>
</dbReference>
<protein>
    <submittedName>
        <fullName evidence="3">Sperm-associated antigen 1-like isoform X1</fullName>
    </submittedName>
</protein>
<dbReference type="SMART" id="SM00028">
    <property type="entry name" value="TPR"/>
    <property type="match status" value="3"/>
</dbReference>
<keyword evidence="1" id="KW-0802">TPR repeat</keyword>
<dbReference type="PANTHER" id="PTHR47682:SF1">
    <property type="entry name" value="TETRATRICOPEPTIDE REPEAT (TPR)-CONTAINING PROTEIN"/>
    <property type="match status" value="1"/>
</dbReference>
<evidence type="ECO:0000313" key="4">
    <source>
        <dbReference type="Proteomes" id="UP000593562"/>
    </source>
</evidence>
<evidence type="ECO:0000256" key="2">
    <source>
        <dbReference type="SAM" id="SignalP"/>
    </source>
</evidence>
<name>A0A7J7CKH2_TRIWF</name>
<dbReference type="InterPro" id="IPR036249">
    <property type="entry name" value="Thioredoxin-like_sf"/>
</dbReference>
<dbReference type="Proteomes" id="UP000593562">
    <property type="component" value="Unassembled WGS sequence"/>
</dbReference>
<dbReference type="InParanoid" id="A0A7J7CKH2"/>
<evidence type="ECO:0000256" key="1">
    <source>
        <dbReference type="PROSITE-ProRule" id="PRU00339"/>
    </source>
</evidence>
<feature type="signal peptide" evidence="2">
    <location>
        <begin position="1"/>
        <end position="22"/>
    </location>
</feature>
<dbReference type="EMBL" id="JAAARO010000015">
    <property type="protein sequence ID" value="KAF5734511.1"/>
    <property type="molecule type" value="Genomic_DNA"/>
</dbReference>
<sequence length="245" mass="26049">MASLTFVPIIVAASHHLSSTQCSQIDEIRVCTNRTCRRQGSMQILETLTGLAPPNVSVNRSGCLGRCGAGPNLALLPDGVTIGHCGTAARAAEIMAGFCYGDGGADAAMKSLDALSLRKRAEGKILNGDFSDAELLLCQATELNPVGGLHIIYKDRSIVRLAMGNHSGALDDARQALALAHQYTEAYICEGDALLAMYQFDAAEKSYSTCLQIDPSIGRSKPFKARMAKLQEKLTAVNSPGNYPM</sequence>
<comment type="caution">
    <text evidence="3">The sequence shown here is derived from an EMBL/GenBank/DDBJ whole genome shotgun (WGS) entry which is preliminary data.</text>
</comment>
<dbReference type="InterPro" id="IPR011990">
    <property type="entry name" value="TPR-like_helical_dom_sf"/>
</dbReference>
<feature type="repeat" description="TPR" evidence="1">
    <location>
        <begin position="184"/>
        <end position="217"/>
    </location>
</feature>
<keyword evidence="2" id="KW-0732">Signal</keyword>
<feature type="chain" id="PRO_5029747416" evidence="2">
    <location>
        <begin position="23"/>
        <end position="245"/>
    </location>
</feature>
<dbReference type="CDD" id="cd02980">
    <property type="entry name" value="TRX_Fd_family"/>
    <property type="match status" value="1"/>
</dbReference>
<reference evidence="3 4" key="1">
    <citation type="journal article" date="2020" name="Nat. Commun.">
        <title>Genome of Tripterygium wilfordii and identification of cytochrome P450 involved in triptolide biosynthesis.</title>
        <authorList>
            <person name="Tu L."/>
            <person name="Su P."/>
            <person name="Zhang Z."/>
            <person name="Gao L."/>
            <person name="Wang J."/>
            <person name="Hu T."/>
            <person name="Zhou J."/>
            <person name="Zhang Y."/>
            <person name="Zhao Y."/>
            <person name="Liu Y."/>
            <person name="Song Y."/>
            <person name="Tong Y."/>
            <person name="Lu Y."/>
            <person name="Yang J."/>
            <person name="Xu C."/>
            <person name="Jia M."/>
            <person name="Peters R.J."/>
            <person name="Huang L."/>
            <person name="Gao W."/>
        </authorList>
    </citation>
    <scope>NUCLEOTIDE SEQUENCE [LARGE SCALE GENOMIC DNA]</scope>
    <source>
        <strain evidence="4">cv. XIE 37</strain>
        <tissue evidence="3">Leaf</tissue>
    </source>
</reference>
<dbReference type="SUPFAM" id="SSF48452">
    <property type="entry name" value="TPR-like"/>
    <property type="match status" value="1"/>
</dbReference>
<keyword evidence="4" id="KW-1185">Reference proteome</keyword>
<dbReference type="PROSITE" id="PS50005">
    <property type="entry name" value="TPR"/>
    <property type="match status" value="1"/>
</dbReference>
<dbReference type="AlphaFoldDB" id="A0A7J7CKH2"/>
<dbReference type="PANTHER" id="PTHR47682">
    <property type="entry name" value="TETRATRICOPEPTIDE REPEAT (TPR)-CONTAINING PROTEIN"/>
    <property type="match status" value="1"/>
</dbReference>
<accession>A0A7J7CKH2</accession>
<dbReference type="Gene3D" id="1.25.40.10">
    <property type="entry name" value="Tetratricopeptide repeat domain"/>
    <property type="match status" value="1"/>
</dbReference>